<proteinExistence type="predicted"/>
<name>A0A2Z4LYC0_9FLAO</name>
<protein>
    <recommendedName>
        <fullName evidence="1">DUF306 domain-containing protein</fullName>
    </recommendedName>
</protein>
<feature type="domain" description="DUF306" evidence="1">
    <location>
        <begin position="161"/>
        <end position="269"/>
    </location>
</feature>
<dbReference type="PANTHER" id="PTHR35535:SF1">
    <property type="entry name" value="HEAT SHOCK PROTEIN HSLJ"/>
    <property type="match status" value="1"/>
</dbReference>
<gene>
    <name evidence="2" type="ORF">HME9304_03350</name>
</gene>
<dbReference type="EMBL" id="CP030104">
    <property type="protein sequence ID" value="AWX46317.1"/>
    <property type="molecule type" value="Genomic_DNA"/>
</dbReference>
<dbReference type="PANTHER" id="PTHR35535">
    <property type="entry name" value="HEAT SHOCK PROTEIN HSLJ"/>
    <property type="match status" value="1"/>
</dbReference>
<dbReference type="PROSITE" id="PS51257">
    <property type="entry name" value="PROKAR_LIPOPROTEIN"/>
    <property type="match status" value="1"/>
</dbReference>
<evidence type="ECO:0000313" key="2">
    <source>
        <dbReference type="EMBL" id="AWX46317.1"/>
    </source>
</evidence>
<dbReference type="Proteomes" id="UP000248536">
    <property type="component" value="Chromosome"/>
</dbReference>
<dbReference type="Gene3D" id="2.40.128.270">
    <property type="match status" value="2"/>
</dbReference>
<dbReference type="AlphaFoldDB" id="A0A2Z4LYC0"/>
<dbReference type="KEGG" id="spon:HME9304_03350"/>
<dbReference type="OrthoDB" id="880459at2"/>
<dbReference type="InterPro" id="IPR053147">
    <property type="entry name" value="Hsp_HslJ-like"/>
</dbReference>
<organism evidence="2 3">
    <name type="scientific">Flagellimonas maritima</name>
    <dbReference type="NCBI Taxonomy" id="1383885"/>
    <lineage>
        <taxon>Bacteria</taxon>
        <taxon>Pseudomonadati</taxon>
        <taxon>Bacteroidota</taxon>
        <taxon>Flavobacteriia</taxon>
        <taxon>Flavobacteriales</taxon>
        <taxon>Flavobacteriaceae</taxon>
        <taxon>Flagellimonas</taxon>
    </lineage>
</organism>
<keyword evidence="3" id="KW-1185">Reference proteome</keyword>
<evidence type="ECO:0000313" key="3">
    <source>
        <dbReference type="Proteomes" id="UP000248536"/>
    </source>
</evidence>
<dbReference type="Pfam" id="PF03724">
    <property type="entry name" value="META"/>
    <property type="match status" value="2"/>
</dbReference>
<dbReference type="InterPro" id="IPR038670">
    <property type="entry name" value="HslJ-like_sf"/>
</dbReference>
<dbReference type="InterPro" id="IPR005184">
    <property type="entry name" value="DUF306_Meta_HslJ"/>
</dbReference>
<reference evidence="2 3" key="1">
    <citation type="submission" date="2018-06" db="EMBL/GenBank/DDBJ databases">
        <title>Spongiibacterium sp. HME9304 Genome sequencing and assembly.</title>
        <authorList>
            <person name="Kang H."/>
            <person name="Kim H."/>
            <person name="Joh K."/>
        </authorList>
    </citation>
    <scope>NUCLEOTIDE SEQUENCE [LARGE SCALE GENOMIC DNA]</scope>
    <source>
        <strain evidence="2 3">HME9304</strain>
    </source>
</reference>
<accession>A0A2Z4LYC0</accession>
<feature type="domain" description="DUF306" evidence="1">
    <location>
        <begin position="47"/>
        <end position="155"/>
    </location>
</feature>
<sequence>MFEEKMKNTAILSILFLIGACKKTIKNESISTSNSIKTTIEKPTLSGHWELLKVNDTLFDIGPIYGKGQTQPRLTIDTEKGFIGGFSGCNGFGGDAVFGENTITLKESVFTNQLFCGDSKWEDDFYDRIENIQNYTFENTNLKIVGNDGRTMEFKQKIYHPLENHSWELTHVNDSAFVTNNKVKRKPVIKFNFDKNMITGFTGCNGFSMSVLFQGNGYKTIKEPFVTKRNCDKSWSKTFFGILKNNQNFTILDNVVILTDTNGRTLRFKKEK</sequence>
<evidence type="ECO:0000259" key="1">
    <source>
        <dbReference type="Pfam" id="PF03724"/>
    </source>
</evidence>